<dbReference type="RefSeq" id="WP_345117967.1">
    <property type="nucleotide sequence ID" value="NZ_BAABDH010000114.1"/>
</dbReference>
<evidence type="ECO:0008006" key="4">
    <source>
        <dbReference type="Google" id="ProtNLM"/>
    </source>
</evidence>
<keyword evidence="1" id="KW-0732">Signal</keyword>
<dbReference type="EMBL" id="BAABDH010000114">
    <property type="protein sequence ID" value="GAA3955716.1"/>
    <property type="molecule type" value="Genomic_DNA"/>
</dbReference>
<comment type="caution">
    <text evidence="2">The sequence shown here is derived from an EMBL/GenBank/DDBJ whole genome shotgun (WGS) entry which is preliminary data.</text>
</comment>
<protein>
    <recommendedName>
        <fullName evidence="4">DUF4890 domain-containing protein</fullName>
    </recommendedName>
</protein>
<evidence type="ECO:0000313" key="2">
    <source>
        <dbReference type="EMBL" id="GAA3955716.1"/>
    </source>
</evidence>
<organism evidence="2 3">
    <name type="scientific">Hymenobacter algoricola</name>
    <dbReference type="NCBI Taxonomy" id="486267"/>
    <lineage>
        <taxon>Bacteria</taxon>
        <taxon>Pseudomonadati</taxon>
        <taxon>Bacteroidota</taxon>
        <taxon>Cytophagia</taxon>
        <taxon>Cytophagales</taxon>
        <taxon>Hymenobacteraceae</taxon>
        <taxon>Hymenobacter</taxon>
    </lineage>
</organism>
<gene>
    <name evidence="2" type="ORF">GCM10022406_41390</name>
</gene>
<accession>A0ABP7NWS3</accession>
<feature type="chain" id="PRO_5046534529" description="DUF4890 domain-containing protein" evidence="1">
    <location>
        <begin position="21"/>
        <end position="140"/>
    </location>
</feature>
<dbReference type="Proteomes" id="UP001499909">
    <property type="component" value="Unassembled WGS sequence"/>
</dbReference>
<evidence type="ECO:0000313" key="3">
    <source>
        <dbReference type="Proteomes" id="UP001499909"/>
    </source>
</evidence>
<proteinExistence type="predicted"/>
<name>A0ABP7NWS3_9BACT</name>
<sequence>MKKILILLAAFALTAGTASAQTGTTRPVRTDLADRTPEQQADMQAKRLTKALHLSADQSDKVRQISLARATELQNLRGKYASNGSRQGMGQDMNALRDKYDIELKAVLSAEQYAKYDQIRDDKVDKRKEKMKDGKMKVKS</sequence>
<keyword evidence="3" id="KW-1185">Reference proteome</keyword>
<evidence type="ECO:0000256" key="1">
    <source>
        <dbReference type="SAM" id="SignalP"/>
    </source>
</evidence>
<reference evidence="3" key="1">
    <citation type="journal article" date="2019" name="Int. J. Syst. Evol. Microbiol.">
        <title>The Global Catalogue of Microorganisms (GCM) 10K type strain sequencing project: providing services to taxonomists for standard genome sequencing and annotation.</title>
        <authorList>
            <consortium name="The Broad Institute Genomics Platform"/>
            <consortium name="The Broad Institute Genome Sequencing Center for Infectious Disease"/>
            <person name="Wu L."/>
            <person name="Ma J."/>
        </authorList>
    </citation>
    <scope>NUCLEOTIDE SEQUENCE [LARGE SCALE GENOMIC DNA]</scope>
    <source>
        <strain evidence="3">JCM 17214</strain>
    </source>
</reference>
<feature type="signal peptide" evidence="1">
    <location>
        <begin position="1"/>
        <end position="20"/>
    </location>
</feature>